<dbReference type="AlphaFoldDB" id="A0A3Q4FYF4"/>
<feature type="compositionally biased region" description="Basic and acidic residues" evidence="1">
    <location>
        <begin position="158"/>
        <end position="170"/>
    </location>
</feature>
<dbReference type="GO" id="GO:0009897">
    <property type="term" value="C:external side of plasma membrane"/>
    <property type="evidence" value="ECO:0007669"/>
    <property type="project" value="TreeGrafter"/>
</dbReference>
<dbReference type="GO" id="GO:0042105">
    <property type="term" value="C:alpha-beta T cell receptor complex"/>
    <property type="evidence" value="ECO:0007669"/>
    <property type="project" value="TreeGrafter"/>
</dbReference>
<proteinExistence type="predicted"/>
<feature type="signal peptide" evidence="3">
    <location>
        <begin position="1"/>
        <end position="20"/>
    </location>
</feature>
<dbReference type="Proteomes" id="UP000261580">
    <property type="component" value="Unassembled WGS sequence"/>
</dbReference>
<protein>
    <recommendedName>
        <fullName evidence="6">CD3 gamma/delta subunit Ig-like domain-containing protein</fullName>
    </recommendedName>
</protein>
<keyword evidence="2" id="KW-1133">Transmembrane helix</keyword>
<keyword evidence="2" id="KW-0472">Membrane</keyword>
<dbReference type="PANTHER" id="PTHR10570">
    <property type="entry name" value="T-CELL SURFACE GLYCOPROTEIN CD3 GAMMA CHAIN / DELTA CHAIN"/>
    <property type="match status" value="1"/>
</dbReference>
<dbReference type="PANTHER" id="PTHR10570:SF8">
    <property type="entry name" value="T-CELL SURFACE GLYCOPROTEIN CD3 GAMMA CHAIN"/>
    <property type="match status" value="1"/>
</dbReference>
<reference evidence="4" key="2">
    <citation type="submission" date="2025-09" db="UniProtKB">
        <authorList>
            <consortium name="Ensembl"/>
        </authorList>
    </citation>
    <scope>IDENTIFICATION</scope>
</reference>
<sequence length="170" mass="18410">MKNLFALASCLLLLWTFTGSNRSCCISKQACTVLIFLFSQTPVELQVKEVADGIALSCSDDKINVTSSTVGGVNTKSLHLPYKDDSTGEYKCGENDLIFVKFRTCDSCVEVDTPSLISMVIGNVVATIVVGVGVYLIASQTSQTRTGPVVSNKKSKSGQKDTYDELVHRR</sequence>
<keyword evidence="2" id="KW-0812">Transmembrane</keyword>
<dbReference type="GO" id="GO:0007166">
    <property type="term" value="P:cell surface receptor signaling pathway"/>
    <property type="evidence" value="ECO:0007669"/>
    <property type="project" value="TreeGrafter"/>
</dbReference>
<feature type="chain" id="PRO_5018756667" description="CD3 gamma/delta subunit Ig-like domain-containing protein" evidence="3">
    <location>
        <begin position="21"/>
        <end position="170"/>
    </location>
</feature>
<evidence type="ECO:0000313" key="5">
    <source>
        <dbReference type="Proteomes" id="UP000261580"/>
    </source>
</evidence>
<dbReference type="GeneTree" id="ENSGT00940000173857"/>
<dbReference type="GO" id="GO:0045059">
    <property type="term" value="P:positive thymic T cell selection"/>
    <property type="evidence" value="ECO:0007669"/>
    <property type="project" value="TreeGrafter"/>
</dbReference>
<feature type="transmembrane region" description="Helical" evidence="2">
    <location>
        <begin position="116"/>
        <end position="138"/>
    </location>
</feature>
<dbReference type="InterPro" id="IPR015484">
    <property type="entry name" value="CD3_esu/gsu/dsu"/>
</dbReference>
<evidence type="ECO:0000313" key="4">
    <source>
        <dbReference type="Ensembl" id="ENSNBRP00000000741.1"/>
    </source>
</evidence>
<feature type="region of interest" description="Disordered" evidence="1">
    <location>
        <begin position="146"/>
        <end position="170"/>
    </location>
</feature>
<accession>A0A3Q4FYF4</accession>
<evidence type="ECO:0000256" key="1">
    <source>
        <dbReference type="SAM" id="MobiDB-lite"/>
    </source>
</evidence>
<name>A0A3Q4FYF4_NEOBR</name>
<keyword evidence="5" id="KW-1185">Reference proteome</keyword>
<organism evidence="4 5">
    <name type="scientific">Neolamprologus brichardi</name>
    <name type="common">Fairy cichlid</name>
    <name type="synonym">Lamprologus brichardi</name>
    <dbReference type="NCBI Taxonomy" id="32507"/>
    <lineage>
        <taxon>Eukaryota</taxon>
        <taxon>Metazoa</taxon>
        <taxon>Chordata</taxon>
        <taxon>Craniata</taxon>
        <taxon>Vertebrata</taxon>
        <taxon>Euteleostomi</taxon>
        <taxon>Actinopterygii</taxon>
        <taxon>Neopterygii</taxon>
        <taxon>Teleostei</taxon>
        <taxon>Neoteleostei</taxon>
        <taxon>Acanthomorphata</taxon>
        <taxon>Ovalentaria</taxon>
        <taxon>Cichlomorphae</taxon>
        <taxon>Cichliformes</taxon>
        <taxon>Cichlidae</taxon>
        <taxon>African cichlids</taxon>
        <taxon>Pseudocrenilabrinae</taxon>
        <taxon>Lamprologini</taxon>
        <taxon>Neolamprologus</taxon>
    </lineage>
</organism>
<dbReference type="Bgee" id="ENSNBRG00000000658">
    <property type="expression patterns" value="Expressed in mesonephros and 4 other cell types or tissues"/>
</dbReference>
<dbReference type="GO" id="GO:0004888">
    <property type="term" value="F:transmembrane signaling receptor activity"/>
    <property type="evidence" value="ECO:0007669"/>
    <property type="project" value="TreeGrafter"/>
</dbReference>
<dbReference type="STRING" id="32507.ENSNBRP00000000741"/>
<dbReference type="Ensembl" id="ENSNBRT00000000788.1">
    <property type="protein sequence ID" value="ENSNBRP00000000741.1"/>
    <property type="gene ID" value="ENSNBRG00000000658.1"/>
</dbReference>
<reference evidence="4" key="1">
    <citation type="submission" date="2025-08" db="UniProtKB">
        <authorList>
            <consortium name="Ensembl"/>
        </authorList>
    </citation>
    <scope>IDENTIFICATION</scope>
</reference>
<evidence type="ECO:0000256" key="3">
    <source>
        <dbReference type="SAM" id="SignalP"/>
    </source>
</evidence>
<evidence type="ECO:0000256" key="2">
    <source>
        <dbReference type="SAM" id="Phobius"/>
    </source>
</evidence>
<dbReference type="OMA" id="RNGQEAD"/>
<keyword evidence="3" id="KW-0732">Signal</keyword>
<evidence type="ECO:0008006" key="6">
    <source>
        <dbReference type="Google" id="ProtNLM"/>
    </source>
</evidence>